<comment type="caution">
    <text evidence="1">The sequence shown here is derived from an EMBL/GenBank/DDBJ whole genome shotgun (WGS) entry which is preliminary data.</text>
</comment>
<reference evidence="1" key="1">
    <citation type="submission" date="2023-03" db="EMBL/GenBank/DDBJ databases">
        <title>Actinoallomurus iriomotensis NBRC 103681.</title>
        <authorList>
            <person name="Ichikawa N."/>
            <person name="Sato H."/>
            <person name="Tonouchi N."/>
        </authorList>
    </citation>
    <scope>NUCLEOTIDE SEQUENCE</scope>
    <source>
        <strain evidence="1">NBRC 103681</strain>
    </source>
</reference>
<proteinExistence type="predicted"/>
<evidence type="ECO:0008006" key="3">
    <source>
        <dbReference type="Google" id="ProtNLM"/>
    </source>
</evidence>
<sequence length="276" mass="31384">MDAAQMGLRRYWLARGALNGGRFEVPDSDLDVSFARARMVDVDFSGLRLFRFAAHDSVFERCDFSQAAFDNVSFGATAADGRWDRGTWPATLYRECVFARTRIPPQAFFGNARFERCVFDGARLRDLIHTHTAQFVECRFRGKIQDANFWGRPTKHTAALGRDRNAFTGNDFTGADLIDVGFRHIDLHAQRFPGLPDYAVLDRVDQRVKGALAAMADWPDGEVKTKAARSLRFQADWAIAYNNGHAVVSRNWVDRRLPPDVRDQIFWMLVGDSEEQ</sequence>
<evidence type="ECO:0000313" key="2">
    <source>
        <dbReference type="Proteomes" id="UP001165135"/>
    </source>
</evidence>
<dbReference type="SUPFAM" id="SSF141571">
    <property type="entry name" value="Pentapeptide repeat-like"/>
    <property type="match status" value="1"/>
</dbReference>
<accession>A0A9W6RNI4</accession>
<protein>
    <recommendedName>
        <fullName evidence="3">Pentapeptide repeat-containing protein</fullName>
    </recommendedName>
</protein>
<dbReference type="EMBL" id="BSTJ01000006">
    <property type="protein sequence ID" value="GLY77065.1"/>
    <property type="molecule type" value="Genomic_DNA"/>
</dbReference>
<dbReference type="Proteomes" id="UP001165135">
    <property type="component" value="Unassembled WGS sequence"/>
</dbReference>
<dbReference type="Gene3D" id="2.160.20.80">
    <property type="entry name" value="E3 ubiquitin-protein ligase SopA"/>
    <property type="match status" value="1"/>
</dbReference>
<name>A0A9W6RNI4_9ACTN</name>
<evidence type="ECO:0000313" key="1">
    <source>
        <dbReference type="EMBL" id="GLY77065.1"/>
    </source>
</evidence>
<organism evidence="1 2">
    <name type="scientific">Actinoallomurus iriomotensis</name>
    <dbReference type="NCBI Taxonomy" id="478107"/>
    <lineage>
        <taxon>Bacteria</taxon>
        <taxon>Bacillati</taxon>
        <taxon>Actinomycetota</taxon>
        <taxon>Actinomycetes</taxon>
        <taxon>Streptosporangiales</taxon>
        <taxon>Thermomonosporaceae</taxon>
        <taxon>Actinoallomurus</taxon>
    </lineage>
</organism>
<gene>
    <name evidence="1" type="ORF">Airi01_053320</name>
</gene>
<dbReference type="RefSeq" id="WP_285626061.1">
    <property type="nucleotide sequence ID" value="NZ_BSTJ01000006.1"/>
</dbReference>
<dbReference type="AlphaFoldDB" id="A0A9W6RNI4"/>